<evidence type="ECO:0008006" key="4">
    <source>
        <dbReference type="Google" id="ProtNLM"/>
    </source>
</evidence>
<dbReference type="SUPFAM" id="SSF46785">
    <property type="entry name" value="Winged helix' DNA-binding domain"/>
    <property type="match status" value="1"/>
</dbReference>
<name>A0ABQ4KJH4_9BACI</name>
<keyword evidence="3" id="KW-1185">Reference proteome</keyword>
<feature type="region of interest" description="Disordered" evidence="1">
    <location>
        <begin position="124"/>
        <end position="150"/>
    </location>
</feature>
<proteinExistence type="predicted"/>
<dbReference type="RefSeq" id="WP_212966429.1">
    <property type="nucleotide sequence ID" value="NZ_BORB01000019.1"/>
</dbReference>
<reference evidence="2 3" key="1">
    <citation type="submission" date="2021-03" db="EMBL/GenBank/DDBJ databases">
        <title>Antimicrobial resistance genes in bacteria isolated from Japanese honey, and their potential for conferring macrolide and lincosamide resistance in the American foulbrood pathogen Paenibacillus larvae.</title>
        <authorList>
            <person name="Okamoto M."/>
            <person name="Kumagai M."/>
            <person name="Kanamori H."/>
            <person name="Takamatsu D."/>
        </authorList>
    </citation>
    <scope>NUCLEOTIDE SEQUENCE [LARGE SCALE GENOMIC DNA]</scope>
    <source>
        <strain evidence="2 3">J8TS2</strain>
    </source>
</reference>
<dbReference type="EMBL" id="BORB01000019">
    <property type="protein sequence ID" value="GIN58113.1"/>
    <property type="molecule type" value="Genomic_DNA"/>
</dbReference>
<dbReference type="Proteomes" id="UP000679950">
    <property type="component" value="Unassembled WGS sequence"/>
</dbReference>
<evidence type="ECO:0000256" key="1">
    <source>
        <dbReference type="SAM" id="MobiDB-lite"/>
    </source>
</evidence>
<gene>
    <name evidence="2" type="ORF">J8TS2_24320</name>
</gene>
<sequence>MLLANEATYRSLSTFKSVDELNEAIKAHRQAHKLSDTERAVLDVISRYACKFPGVCYLSKNNIGEAVGKVRRTVIRACNRLEALGIIKQYETKRDGGDRRQSTNVIVVQAAKPVINYDEVVRNSDEQTDHAESAQTNEVTPDMSRHKTPSNKLNNINYINTYYKPFYARFKAFIHSTIGEGSQSLISRLYGVYLSHSKPLLAGNAFDKGSVEHIGFQALKAAVMATKNKRIKNLAGYFNGVLDRMLDKLYFGEMGELGGL</sequence>
<comment type="caution">
    <text evidence="2">The sequence shown here is derived from an EMBL/GenBank/DDBJ whole genome shotgun (WGS) entry which is preliminary data.</text>
</comment>
<protein>
    <recommendedName>
        <fullName evidence="4">Helix-turn-helix domain-containing protein</fullName>
    </recommendedName>
</protein>
<dbReference type="InterPro" id="IPR036388">
    <property type="entry name" value="WH-like_DNA-bd_sf"/>
</dbReference>
<dbReference type="Gene3D" id="1.10.10.10">
    <property type="entry name" value="Winged helix-like DNA-binding domain superfamily/Winged helix DNA-binding domain"/>
    <property type="match status" value="1"/>
</dbReference>
<accession>A0ABQ4KJH4</accession>
<dbReference type="InterPro" id="IPR036390">
    <property type="entry name" value="WH_DNA-bd_sf"/>
</dbReference>
<organism evidence="2 3">
    <name type="scientific">Lederbergia ruris</name>
    <dbReference type="NCBI Taxonomy" id="217495"/>
    <lineage>
        <taxon>Bacteria</taxon>
        <taxon>Bacillati</taxon>
        <taxon>Bacillota</taxon>
        <taxon>Bacilli</taxon>
        <taxon>Bacillales</taxon>
        <taxon>Bacillaceae</taxon>
        <taxon>Lederbergia</taxon>
    </lineage>
</organism>
<dbReference type="Pfam" id="PF13730">
    <property type="entry name" value="HTH_36"/>
    <property type="match status" value="1"/>
</dbReference>
<evidence type="ECO:0000313" key="2">
    <source>
        <dbReference type="EMBL" id="GIN58113.1"/>
    </source>
</evidence>
<evidence type="ECO:0000313" key="3">
    <source>
        <dbReference type="Proteomes" id="UP000679950"/>
    </source>
</evidence>